<organism evidence="3 4">
    <name type="scientific">Pontibacillus salicampi</name>
    <dbReference type="NCBI Taxonomy" id="1449801"/>
    <lineage>
        <taxon>Bacteria</taxon>
        <taxon>Bacillati</taxon>
        <taxon>Bacillota</taxon>
        <taxon>Bacilli</taxon>
        <taxon>Bacillales</taxon>
        <taxon>Bacillaceae</taxon>
        <taxon>Pontibacillus</taxon>
    </lineage>
</organism>
<dbReference type="Gene3D" id="1.10.3210.10">
    <property type="entry name" value="Hypothetical protein af1432"/>
    <property type="match status" value="1"/>
</dbReference>
<dbReference type="InterPro" id="IPR035919">
    <property type="entry name" value="EAL_sf"/>
</dbReference>
<evidence type="ECO:0000259" key="1">
    <source>
        <dbReference type="PROSITE" id="PS50883"/>
    </source>
</evidence>
<accession>A0ABV6LRK1</accession>
<gene>
    <name evidence="3" type="ORF">ACFFGV_15810</name>
</gene>
<keyword evidence="4" id="KW-1185">Reference proteome</keyword>
<dbReference type="PANTHER" id="PTHR33525">
    <property type="match status" value="1"/>
</dbReference>
<dbReference type="PROSITE" id="PS50883">
    <property type="entry name" value="EAL"/>
    <property type="match status" value="1"/>
</dbReference>
<dbReference type="RefSeq" id="WP_377349795.1">
    <property type="nucleotide sequence ID" value="NZ_JBHLTP010000013.1"/>
</dbReference>
<evidence type="ECO:0000313" key="3">
    <source>
        <dbReference type="EMBL" id="MFC0525046.1"/>
    </source>
</evidence>
<proteinExistence type="predicted"/>
<dbReference type="InterPro" id="IPR001633">
    <property type="entry name" value="EAL_dom"/>
</dbReference>
<dbReference type="SMART" id="SM00052">
    <property type="entry name" value="EAL"/>
    <property type="match status" value="1"/>
</dbReference>
<evidence type="ECO:0000259" key="2">
    <source>
        <dbReference type="PROSITE" id="PS51833"/>
    </source>
</evidence>
<dbReference type="SUPFAM" id="SSF109604">
    <property type="entry name" value="HD-domain/PDEase-like"/>
    <property type="match status" value="1"/>
</dbReference>
<comment type="caution">
    <text evidence="3">The sequence shown here is derived from an EMBL/GenBank/DDBJ whole genome shotgun (WGS) entry which is preliminary data.</text>
</comment>
<dbReference type="Proteomes" id="UP001589836">
    <property type="component" value="Unassembled WGS sequence"/>
</dbReference>
<dbReference type="PIRSF" id="PIRSF003180">
    <property type="entry name" value="DiGMPpdiest_YuxH"/>
    <property type="match status" value="1"/>
</dbReference>
<dbReference type="Gene3D" id="3.20.20.450">
    <property type="entry name" value="EAL domain"/>
    <property type="match status" value="1"/>
</dbReference>
<dbReference type="PANTHER" id="PTHR33525:SF4">
    <property type="entry name" value="CYCLIC DI-GMP PHOSPHODIESTERASE CDGJ"/>
    <property type="match status" value="1"/>
</dbReference>
<dbReference type="EMBL" id="JBHLTP010000013">
    <property type="protein sequence ID" value="MFC0525046.1"/>
    <property type="molecule type" value="Genomic_DNA"/>
</dbReference>
<evidence type="ECO:0000313" key="4">
    <source>
        <dbReference type="Proteomes" id="UP001589836"/>
    </source>
</evidence>
<feature type="domain" description="HDOD" evidence="2">
    <location>
        <begin position="202"/>
        <end position="392"/>
    </location>
</feature>
<dbReference type="SUPFAM" id="SSF141868">
    <property type="entry name" value="EAL domain-like"/>
    <property type="match status" value="1"/>
</dbReference>
<name>A0ABV6LRK1_9BACI</name>
<dbReference type="PROSITE" id="PS51833">
    <property type="entry name" value="HDOD"/>
    <property type="match status" value="1"/>
</dbReference>
<dbReference type="InterPro" id="IPR013976">
    <property type="entry name" value="HDOD"/>
</dbReference>
<dbReference type="InterPro" id="IPR014408">
    <property type="entry name" value="dGMP_Pdiesterase_EAL/HD-GYP"/>
</dbReference>
<reference evidence="3 4" key="1">
    <citation type="submission" date="2024-09" db="EMBL/GenBank/DDBJ databases">
        <authorList>
            <person name="Sun Q."/>
            <person name="Mori K."/>
        </authorList>
    </citation>
    <scope>NUCLEOTIDE SEQUENCE [LARGE SCALE GENOMIC DNA]</scope>
    <source>
        <strain evidence="3 4">NCAIM B.02529</strain>
    </source>
</reference>
<feature type="domain" description="EAL" evidence="1">
    <location>
        <begin position="1"/>
        <end position="208"/>
    </location>
</feature>
<sequence length="415" mass="48449">MEVYVARQPILDRRQQVIAYELLYRGDKRQNQYASPDGDQATADVVLNSFFNMGIDQLTEGKSCFVNFTENLLKSELPLCFPPQQLVIELLETITPTEEMVQIVKLLKGKGYRIALDDYILHEDNPYTYELLLHADIIKIDIRSTTPEQQTVIFEALQGFPVQWLAEKVETYEEYQYCKQRGYDYFQGYFFSKPSIVTSHDVAIPPMQHMNMIQELSKEEPEVRKVASLIETDMSLSYKLLRLINTVANRRVDKIKSIEQAIMLLGFQEVKKWAYVLAMKDMREYRMDFNEEAMKMTFLRAKLCEQIAIELGKKRESSAYFLTGLLSLIELFMQQPLQEILLDLPVDEHIKQALNGEDNEYKRVLDLCMRMEEANWSEMEQNASSIGISMETLFKSYNNSLQWTKQVMQSFYTSA</sequence>
<dbReference type="InterPro" id="IPR052340">
    <property type="entry name" value="RNase_Y/CdgJ"/>
</dbReference>
<dbReference type="Pfam" id="PF00563">
    <property type="entry name" value="EAL"/>
    <property type="match status" value="1"/>
</dbReference>
<dbReference type="CDD" id="cd01948">
    <property type="entry name" value="EAL"/>
    <property type="match status" value="1"/>
</dbReference>
<protein>
    <submittedName>
        <fullName evidence="3">EAL and HDOD domain-containing protein</fullName>
    </submittedName>
</protein>
<dbReference type="Pfam" id="PF08668">
    <property type="entry name" value="HDOD"/>
    <property type="match status" value="1"/>
</dbReference>